<dbReference type="Pfam" id="PF16344">
    <property type="entry name" value="FecR_C"/>
    <property type="match status" value="1"/>
</dbReference>
<evidence type="ECO:0000313" key="4">
    <source>
        <dbReference type="EMBL" id="MBC5620342.1"/>
    </source>
</evidence>
<feature type="transmembrane region" description="Helical" evidence="1">
    <location>
        <begin position="89"/>
        <end position="110"/>
    </location>
</feature>
<accession>A0ABR7CXD2</accession>
<keyword evidence="1" id="KW-0812">Transmembrane</keyword>
<feature type="domain" description="FecR protein" evidence="2">
    <location>
        <begin position="183"/>
        <end position="276"/>
    </location>
</feature>
<dbReference type="PANTHER" id="PTHR30273:SF2">
    <property type="entry name" value="PROTEIN FECR"/>
    <property type="match status" value="1"/>
</dbReference>
<sequence>MKKIVEAIKIGESVGKKVLGRATEEDNRAIAGWEGAEEKKDELFQKISNPDFIQEKALFYKNFDVTKAWKEAKVREQASTGRRVGRRRFVWSAAAAIAVIFLSVTMYWMLRDVRGDEEKDVHQTIAKIVPGRGVPVLYLEDNTSIELNARVQFIEEKEGIEVGVKTLIYSKQQAKVQEKYNKLVVPKGAEYHLVLADGSEIWLNSESTLRYFVNDVDAERVVYLQGEAYFKIAKNEKRPFKVISGDHVVKVLGTEFNINAYVGESLVYTTLLEGCVDVGVVNHPDIHQVLSERGRQSAYNPTNKGISIRRVDPRVYTAWKEGYFVFNYSTLREVIHQLSRWYDFDYEADNSILDHYHFSGEFKRFDNLDSVLEVIRSTGIPFSLDYRDGKIIIRRNNV</sequence>
<dbReference type="Gene3D" id="2.60.120.1440">
    <property type="match status" value="1"/>
</dbReference>
<evidence type="ECO:0000259" key="3">
    <source>
        <dbReference type="Pfam" id="PF16344"/>
    </source>
</evidence>
<dbReference type="EMBL" id="JACOOH010000002">
    <property type="protein sequence ID" value="MBC5620342.1"/>
    <property type="molecule type" value="Genomic_DNA"/>
</dbReference>
<keyword evidence="1" id="KW-1133">Transmembrane helix</keyword>
<dbReference type="PANTHER" id="PTHR30273">
    <property type="entry name" value="PERIPLASMIC SIGNAL SENSOR AND SIGMA FACTOR ACTIVATOR FECR-RELATED"/>
    <property type="match status" value="1"/>
</dbReference>
<evidence type="ECO:0000259" key="2">
    <source>
        <dbReference type="Pfam" id="PF04773"/>
    </source>
</evidence>
<protein>
    <submittedName>
        <fullName evidence="4">DUF4974 domain-containing protein</fullName>
    </submittedName>
</protein>
<keyword evidence="1" id="KW-0472">Membrane</keyword>
<reference evidence="4 5" key="1">
    <citation type="submission" date="2020-08" db="EMBL/GenBank/DDBJ databases">
        <title>Genome public.</title>
        <authorList>
            <person name="Liu C."/>
            <person name="Sun Q."/>
        </authorList>
    </citation>
    <scope>NUCLEOTIDE SEQUENCE [LARGE SCALE GENOMIC DNA]</scope>
    <source>
        <strain evidence="4 5">NSJ-56</strain>
    </source>
</reference>
<evidence type="ECO:0000256" key="1">
    <source>
        <dbReference type="SAM" id="Phobius"/>
    </source>
</evidence>
<feature type="domain" description="Protein FecR C-terminal" evidence="3">
    <location>
        <begin position="323"/>
        <end position="393"/>
    </location>
</feature>
<dbReference type="InterPro" id="IPR032508">
    <property type="entry name" value="FecR_C"/>
</dbReference>
<dbReference type="InterPro" id="IPR006860">
    <property type="entry name" value="FecR"/>
</dbReference>
<proteinExistence type="predicted"/>
<comment type="caution">
    <text evidence="4">The sequence shown here is derived from an EMBL/GenBank/DDBJ whole genome shotgun (WGS) entry which is preliminary data.</text>
</comment>
<dbReference type="Pfam" id="PF04773">
    <property type="entry name" value="FecR"/>
    <property type="match status" value="1"/>
</dbReference>
<name>A0ABR7CXD2_9BACT</name>
<dbReference type="Gene3D" id="3.55.50.30">
    <property type="match status" value="1"/>
</dbReference>
<keyword evidence="5" id="KW-1185">Reference proteome</keyword>
<gene>
    <name evidence="4" type="ORF">H8S64_04455</name>
</gene>
<dbReference type="RefSeq" id="WP_186975148.1">
    <property type="nucleotide sequence ID" value="NZ_JACOOH010000002.1"/>
</dbReference>
<evidence type="ECO:0000313" key="5">
    <source>
        <dbReference type="Proteomes" id="UP000646484"/>
    </source>
</evidence>
<dbReference type="Proteomes" id="UP000646484">
    <property type="component" value="Unassembled WGS sequence"/>
</dbReference>
<organism evidence="4 5">
    <name type="scientific">Butyricimonas hominis</name>
    <dbReference type="NCBI Taxonomy" id="2763032"/>
    <lineage>
        <taxon>Bacteria</taxon>
        <taxon>Pseudomonadati</taxon>
        <taxon>Bacteroidota</taxon>
        <taxon>Bacteroidia</taxon>
        <taxon>Bacteroidales</taxon>
        <taxon>Odoribacteraceae</taxon>
        <taxon>Butyricimonas</taxon>
    </lineage>
</organism>
<dbReference type="InterPro" id="IPR012373">
    <property type="entry name" value="Ferrdict_sens_TM"/>
</dbReference>